<feature type="domain" description="Aldehyde dehydrogenase" evidence="5">
    <location>
        <begin position="21"/>
        <end position="477"/>
    </location>
</feature>
<dbReference type="InterPro" id="IPR050740">
    <property type="entry name" value="Aldehyde_DH_Superfamily"/>
</dbReference>
<dbReference type="PANTHER" id="PTHR43353:SF5">
    <property type="entry name" value="SUCCINATE-SEMIALDEHYDE DEHYDROGENASE, MITOCHONDRIAL"/>
    <property type="match status" value="1"/>
</dbReference>
<reference evidence="6 7" key="1">
    <citation type="submission" date="2020-04" db="EMBL/GenBank/DDBJ databases">
        <authorList>
            <person name="De Canck E."/>
        </authorList>
    </citation>
    <scope>NUCLEOTIDE SEQUENCE [LARGE SCALE GENOMIC DNA]</scope>
    <source>
        <strain evidence="6 7">LMG 28688</strain>
    </source>
</reference>
<dbReference type="Gene3D" id="3.40.309.10">
    <property type="entry name" value="Aldehyde Dehydrogenase, Chain A, domain 2"/>
    <property type="match status" value="1"/>
</dbReference>
<sequence>MIGGLTETRLWRTSSFIDGEWVASDATYTVFDPASGAALAEVSRAGARETLQAVAAAAQAFPAWRDATAAERGAKVRRWGELMLEQREDLARIMTAEQGKPYTEALGEVAYAASFLTWFAEEARRAYGDVIPAPKKGARIVVTKEPVGVVGAITPWNFPLAMVTRKAGPALAAGCTMVLKPSEETPLSAFALAELAVQAGIPRGVFNVVSGDAPAIGDTLMASKAVRKISFTGSTRVGKLLMRAAADSVKKVSLELGGNAPFIVFDDADLDAAVEGAMASKFRNTGQTCVCVNRFYVQSGVHDAFVEKLAAAVRKLRVANGMEPGATQGPLINAAALRKVEAHVSDAQARGGAIVCGGARHALGGTFYEPTIITGAHGGMMLANEETFGPVAAVFRFETEEEAIRAANDTDFGLSAYFYARDIGRVWRVAGALESGMVGINEGIISTEVAPFGGVKESGLGREGSKYGLDEYLETKYMMMGGLG</sequence>
<accession>A0A6J5G962</accession>
<dbReference type="PROSITE" id="PS00687">
    <property type="entry name" value="ALDEHYDE_DEHYDR_GLU"/>
    <property type="match status" value="1"/>
</dbReference>
<evidence type="ECO:0000256" key="1">
    <source>
        <dbReference type="ARBA" id="ARBA00009986"/>
    </source>
</evidence>
<evidence type="ECO:0000256" key="3">
    <source>
        <dbReference type="PROSITE-ProRule" id="PRU10007"/>
    </source>
</evidence>
<dbReference type="SUPFAM" id="SSF53720">
    <property type="entry name" value="ALDH-like"/>
    <property type="match status" value="1"/>
</dbReference>
<comment type="similarity">
    <text evidence="1 4">Belongs to the aldehyde dehydrogenase family.</text>
</comment>
<dbReference type="FunFam" id="3.40.309.10:FF:000004">
    <property type="entry name" value="Succinate-semialdehyde dehydrogenase I"/>
    <property type="match status" value="1"/>
</dbReference>
<name>A0A6J5G962_9BURK</name>
<dbReference type="PANTHER" id="PTHR43353">
    <property type="entry name" value="SUCCINATE-SEMIALDEHYDE DEHYDROGENASE, MITOCHONDRIAL"/>
    <property type="match status" value="1"/>
</dbReference>
<dbReference type="InterPro" id="IPR016162">
    <property type="entry name" value="Ald_DH_N"/>
</dbReference>
<keyword evidence="2 4" id="KW-0560">Oxidoreductase</keyword>
<dbReference type="Proteomes" id="UP000494119">
    <property type="component" value="Unassembled WGS sequence"/>
</dbReference>
<evidence type="ECO:0000313" key="6">
    <source>
        <dbReference type="EMBL" id="CAB3794088.1"/>
    </source>
</evidence>
<dbReference type="FunFam" id="3.40.605.10:FF:000026">
    <property type="entry name" value="Aldehyde dehydrogenase, putative"/>
    <property type="match status" value="1"/>
</dbReference>
<dbReference type="RefSeq" id="WP_175196368.1">
    <property type="nucleotide sequence ID" value="NZ_CADIKL010000019.1"/>
</dbReference>
<dbReference type="InterPro" id="IPR015590">
    <property type="entry name" value="Aldehyde_DH_dom"/>
</dbReference>
<evidence type="ECO:0000259" key="5">
    <source>
        <dbReference type="Pfam" id="PF00171"/>
    </source>
</evidence>
<dbReference type="EMBL" id="CADIKL010000019">
    <property type="protein sequence ID" value="CAB3794088.1"/>
    <property type="molecule type" value="Genomic_DNA"/>
</dbReference>
<dbReference type="FunFam" id="3.40.605.10:FF:000005">
    <property type="entry name" value="Succinate-semialdehyde dehydrogenase I"/>
    <property type="match status" value="1"/>
</dbReference>
<dbReference type="AlphaFoldDB" id="A0A6J5G962"/>
<feature type="active site" evidence="3">
    <location>
        <position position="255"/>
    </location>
</feature>
<protein>
    <submittedName>
        <fullName evidence="6">Glutarate-semialdehyde dehydrogenase</fullName>
        <ecNumber evidence="6">1.2.1.-</ecNumber>
    </submittedName>
</protein>
<dbReference type="CDD" id="cd07103">
    <property type="entry name" value="ALDH_F5_SSADH_GabD"/>
    <property type="match status" value="1"/>
</dbReference>
<dbReference type="InterPro" id="IPR016160">
    <property type="entry name" value="Ald_DH_CS_CYS"/>
</dbReference>
<dbReference type="NCBIfam" id="TIGR01780">
    <property type="entry name" value="SSADH"/>
    <property type="match status" value="1"/>
</dbReference>
<organism evidence="6 7">
    <name type="scientific">Paraburkholderia caffeinitolerans</name>
    <dbReference type="NCBI Taxonomy" id="1723730"/>
    <lineage>
        <taxon>Bacteria</taxon>
        <taxon>Pseudomonadati</taxon>
        <taxon>Pseudomonadota</taxon>
        <taxon>Betaproteobacteria</taxon>
        <taxon>Burkholderiales</taxon>
        <taxon>Burkholderiaceae</taxon>
        <taxon>Paraburkholderia</taxon>
    </lineage>
</organism>
<dbReference type="Gene3D" id="3.40.605.10">
    <property type="entry name" value="Aldehyde Dehydrogenase, Chain A, domain 1"/>
    <property type="match status" value="1"/>
</dbReference>
<dbReference type="PROSITE" id="PS00070">
    <property type="entry name" value="ALDEHYDE_DEHYDR_CYS"/>
    <property type="match status" value="1"/>
</dbReference>
<dbReference type="GO" id="GO:0009450">
    <property type="term" value="P:gamma-aminobutyric acid catabolic process"/>
    <property type="evidence" value="ECO:0007669"/>
    <property type="project" value="InterPro"/>
</dbReference>
<evidence type="ECO:0000313" key="7">
    <source>
        <dbReference type="Proteomes" id="UP000494119"/>
    </source>
</evidence>
<dbReference type="InterPro" id="IPR029510">
    <property type="entry name" value="Ald_DH_CS_GLU"/>
</dbReference>
<dbReference type="InterPro" id="IPR016163">
    <property type="entry name" value="Ald_DH_C"/>
</dbReference>
<dbReference type="InterPro" id="IPR010102">
    <property type="entry name" value="Succ_semiAld_DH"/>
</dbReference>
<dbReference type="InterPro" id="IPR016161">
    <property type="entry name" value="Ald_DH/histidinol_DH"/>
</dbReference>
<dbReference type="GO" id="GO:0004777">
    <property type="term" value="F:succinate-semialdehyde dehydrogenase (NAD+) activity"/>
    <property type="evidence" value="ECO:0007669"/>
    <property type="project" value="TreeGrafter"/>
</dbReference>
<evidence type="ECO:0000256" key="4">
    <source>
        <dbReference type="RuleBase" id="RU003345"/>
    </source>
</evidence>
<evidence type="ECO:0000256" key="2">
    <source>
        <dbReference type="ARBA" id="ARBA00023002"/>
    </source>
</evidence>
<dbReference type="EC" id="1.2.1.-" evidence="6"/>
<dbReference type="Pfam" id="PF00171">
    <property type="entry name" value="Aldedh"/>
    <property type="match status" value="1"/>
</dbReference>
<gene>
    <name evidence="6" type="primary">davD_6</name>
    <name evidence="6" type="ORF">LMG28688_03851</name>
</gene>
<keyword evidence="7" id="KW-1185">Reference proteome</keyword>
<proteinExistence type="inferred from homology"/>